<organism evidence="2 3">
    <name type="scientific">Clohesyomyces aquaticus</name>
    <dbReference type="NCBI Taxonomy" id="1231657"/>
    <lineage>
        <taxon>Eukaryota</taxon>
        <taxon>Fungi</taxon>
        <taxon>Dikarya</taxon>
        <taxon>Ascomycota</taxon>
        <taxon>Pezizomycotina</taxon>
        <taxon>Dothideomycetes</taxon>
        <taxon>Pleosporomycetidae</taxon>
        <taxon>Pleosporales</taxon>
        <taxon>Lindgomycetaceae</taxon>
        <taxon>Clohesyomyces</taxon>
    </lineage>
</organism>
<evidence type="ECO:0000313" key="3">
    <source>
        <dbReference type="Proteomes" id="UP000193144"/>
    </source>
</evidence>
<dbReference type="InterPro" id="IPR010730">
    <property type="entry name" value="HET"/>
</dbReference>
<evidence type="ECO:0000259" key="1">
    <source>
        <dbReference type="Pfam" id="PF06985"/>
    </source>
</evidence>
<feature type="non-terminal residue" evidence="2">
    <location>
        <position position="150"/>
    </location>
</feature>
<dbReference type="InterPro" id="IPR052895">
    <property type="entry name" value="HetReg/Transcr_Mod"/>
</dbReference>
<dbReference type="Pfam" id="PF06985">
    <property type="entry name" value="HET"/>
    <property type="match status" value="1"/>
</dbReference>
<dbReference type="PANTHER" id="PTHR24148:SF64">
    <property type="entry name" value="HETEROKARYON INCOMPATIBILITY DOMAIN-CONTAINING PROTEIN"/>
    <property type="match status" value="1"/>
</dbReference>
<protein>
    <submittedName>
        <fullName evidence="2">Heterokaryon incompatibility protein-domain-containing protein</fullName>
    </submittedName>
</protein>
<dbReference type="OrthoDB" id="194358at2759"/>
<evidence type="ECO:0000313" key="2">
    <source>
        <dbReference type="EMBL" id="ORY05492.1"/>
    </source>
</evidence>
<name>A0A1Y1Z5B2_9PLEO</name>
<dbReference type="PANTHER" id="PTHR24148">
    <property type="entry name" value="ANKYRIN REPEAT DOMAIN-CONTAINING PROTEIN 39 HOMOLOG-RELATED"/>
    <property type="match status" value="1"/>
</dbReference>
<proteinExistence type="predicted"/>
<reference evidence="2 3" key="1">
    <citation type="submission" date="2016-07" db="EMBL/GenBank/DDBJ databases">
        <title>Pervasive Adenine N6-methylation of Active Genes in Fungi.</title>
        <authorList>
            <consortium name="DOE Joint Genome Institute"/>
            <person name="Mondo S.J."/>
            <person name="Dannebaum R.O."/>
            <person name="Kuo R.C."/>
            <person name="Labutti K."/>
            <person name="Haridas S."/>
            <person name="Kuo A."/>
            <person name="Salamov A."/>
            <person name="Ahrendt S.R."/>
            <person name="Lipzen A."/>
            <person name="Sullivan W."/>
            <person name="Andreopoulos W.B."/>
            <person name="Clum A."/>
            <person name="Lindquist E."/>
            <person name="Daum C."/>
            <person name="Ramamoorthy G.K."/>
            <person name="Gryganskyi A."/>
            <person name="Culley D."/>
            <person name="Magnuson J.K."/>
            <person name="James T.Y."/>
            <person name="O'Malley M.A."/>
            <person name="Stajich J.E."/>
            <person name="Spatafora J.W."/>
            <person name="Visel A."/>
            <person name="Grigoriev I.V."/>
        </authorList>
    </citation>
    <scope>NUCLEOTIDE SEQUENCE [LARGE SCALE GENOMIC DNA]</scope>
    <source>
        <strain evidence="2 3">CBS 115471</strain>
    </source>
</reference>
<feature type="domain" description="Heterokaryon incompatibility" evidence="1">
    <location>
        <begin position="52"/>
        <end position="149"/>
    </location>
</feature>
<sequence length="150" mass="16976">MIGATEDGYSWRPALEDAASHIRLLHLPAATSQSNEIRVSLTTFPLKDAPKFQALSYCWRSPFPDEHPETPSYHEAESGQWTINCNNYKVNSTRNLYEALQKLAILCPDSYLWNDVTCINQQDLDEVNVQVAMMGQIYAAASRVIIWLGK</sequence>
<keyword evidence="3" id="KW-1185">Reference proteome</keyword>
<dbReference type="STRING" id="1231657.A0A1Y1Z5B2"/>
<gene>
    <name evidence="2" type="ORF">BCR34DRAFT_490830</name>
</gene>
<dbReference type="EMBL" id="MCFA01000125">
    <property type="protein sequence ID" value="ORY05492.1"/>
    <property type="molecule type" value="Genomic_DNA"/>
</dbReference>
<dbReference type="Proteomes" id="UP000193144">
    <property type="component" value="Unassembled WGS sequence"/>
</dbReference>
<dbReference type="AlphaFoldDB" id="A0A1Y1Z5B2"/>
<accession>A0A1Y1Z5B2</accession>
<comment type="caution">
    <text evidence="2">The sequence shown here is derived from an EMBL/GenBank/DDBJ whole genome shotgun (WGS) entry which is preliminary data.</text>
</comment>